<feature type="compositionally biased region" description="Low complexity" evidence="6">
    <location>
        <begin position="375"/>
        <end position="393"/>
    </location>
</feature>
<evidence type="ECO:0000256" key="5">
    <source>
        <dbReference type="SAM" id="Coils"/>
    </source>
</evidence>
<gene>
    <name evidence="8" type="ORF">TWF694_001686</name>
</gene>
<feature type="compositionally biased region" description="Polar residues" evidence="6">
    <location>
        <begin position="420"/>
        <end position="431"/>
    </location>
</feature>
<feature type="domain" description="PHD-type" evidence="7">
    <location>
        <begin position="533"/>
        <end position="587"/>
    </location>
</feature>
<keyword evidence="5" id="KW-0175">Coiled coil</keyword>
<evidence type="ECO:0000256" key="3">
    <source>
        <dbReference type="ARBA" id="ARBA00022833"/>
    </source>
</evidence>
<accession>A0AAV9X4I0</accession>
<name>A0AAV9X4I0_9PEZI</name>
<feature type="region of interest" description="Disordered" evidence="6">
    <location>
        <begin position="375"/>
        <end position="432"/>
    </location>
</feature>
<feature type="coiled-coil region" evidence="5">
    <location>
        <begin position="1150"/>
        <end position="1189"/>
    </location>
</feature>
<dbReference type="GO" id="GO:0008270">
    <property type="term" value="F:zinc ion binding"/>
    <property type="evidence" value="ECO:0007669"/>
    <property type="project" value="UniProtKB-KW"/>
</dbReference>
<reference evidence="8 9" key="1">
    <citation type="submission" date="2019-10" db="EMBL/GenBank/DDBJ databases">
        <authorList>
            <person name="Palmer J.M."/>
        </authorList>
    </citation>
    <scope>NUCLEOTIDE SEQUENCE [LARGE SCALE GENOMIC DNA]</scope>
    <source>
        <strain evidence="8 9">TWF694</strain>
    </source>
</reference>
<dbReference type="Proteomes" id="UP001365542">
    <property type="component" value="Unassembled WGS sequence"/>
</dbReference>
<dbReference type="SUPFAM" id="SSF57903">
    <property type="entry name" value="FYVE/PHD zinc finger"/>
    <property type="match status" value="1"/>
</dbReference>
<organism evidence="8 9">
    <name type="scientific">Orbilia ellipsospora</name>
    <dbReference type="NCBI Taxonomy" id="2528407"/>
    <lineage>
        <taxon>Eukaryota</taxon>
        <taxon>Fungi</taxon>
        <taxon>Dikarya</taxon>
        <taxon>Ascomycota</taxon>
        <taxon>Pezizomycotina</taxon>
        <taxon>Orbiliomycetes</taxon>
        <taxon>Orbiliales</taxon>
        <taxon>Orbiliaceae</taxon>
        <taxon>Orbilia</taxon>
    </lineage>
</organism>
<evidence type="ECO:0000313" key="8">
    <source>
        <dbReference type="EMBL" id="KAK6535218.1"/>
    </source>
</evidence>
<feature type="region of interest" description="Disordered" evidence="6">
    <location>
        <begin position="816"/>
        <end position="872"/>
    </location>
</feature>
<feature type="compositionally biased region" description="Pro residues" evidence="6">
    <location>
        <begin position="853"/>
        <end position="866"/>
    </location>
</feature>
<evidence type="ECO:0000256" key="4">
    <source>
        <dbReference type="PROSITE-ProRule" id="PRU00146"/>
    </source>
</evidence>
<feature type="coiled-coil region" evidence="5">
    <location>
        <begin position="1219"/>
        <end position="1246"/>
    </location>
</feature>
<evidence type="ECO:0000259" key="7">
    <source>
        <dbReference type="PROSITE" id="PS50016"/>
    </source>
</evidence>
<dbReference type="CDD" id="cd15489">
    <property type="entry name" value="PHD_SF"/>
    <property type="match status" value="1"/>
</dbReference>
<protein>
    <recommendedName>
        <fullName evidence="7">PHD-type domain-containing protein</fullName>
    </recommendedName>
</protein>
<keyword evidence="9" id="KW-1185">Reference proteome</keyword>
<feature type="region of interest" description="Disordered" evidence="6">
    <location>
        <begin position="114"/>
        <end position="190"/>
    </location>
</feature>
<sequence length="1596" mass="176396">MAPVPSWQYQSPNRSALNTGSNIADAIVIADDDEDVISSAAPPPSQSQGVREKMPTITGNRAGPPAPAPKNEVVSLQSSHSQGSQPMIPKESHETNSQSPLRTSWEYQRAEPMEIPNDTLPDTATNSTISTTDKTASQQSEPIDIVNVLVNDSQPNNPTRDGELGSNVPNSQLPSQIAQSAKEGSTESQFQANNQSNIFEFVGSSGQPTRREFKPPQPSQHLDISDVEIKAETFYNGRRKIRCPGSGSGGSHIVFYGTKKVDGVVMYGCILGVNDIGCGHTATAAEYVNLVELYATGSKILNRRARVHAIGKSNITAKDIAHSKRTYGPTERTSWDRDSASQVSAINQGGANGEELALHEAPSIFRVFSRPSKTSSVVSQSSPASRQSTPTQSIERVRLGSVPVGSRSSRALDTPIGFSAQPQDLNSNSGGVESAELNCNREHSHGVNGVLARVPEANGQSKHSQHHLASTVHHYSPPPASQIQPSENLSATNPYDIYNSKVLHSSVLDVSSSAIATMPHIPLRPFSATTQIGGVCMKCGEEKGSIAGDKPVPCRKCGVRYHRGCSEALSNLPLGSSDWTCSKCKTKRRAEVKASGTSTPHSAGSRGHSAAADPPPVVSSVSSLKRKREDHDSSTNKRGHITRIPISSLTLNPNREPPTQVQLQCPSNQSTVKVPTQASLPHVDSPLEPEEQSRRTALSNSSKHNIIAPEPPQKKRRTHYPTLTHGGKPSTCEPPVKSSVETHIDSDCFIIEPVKDVNTSATTVTTAVAPEIQTTAITSKPPADAVESTKFTETQRQASMHLRSILQNEGTSLKLPHRRKTATPTIDTPAETAAIDRVSSAPPATIRRSTPRQPSPEIPFSRPPKSPEPDIVSSFSDVIEQYKKRCEAAEDKCHKLEKEAEKHKSLTEKLAAMTEKWQNSEKKAQEGLNQRVKLHNDMEELRKETNRLCDLERQGARRSKDEVMSLQARLEDRSREARENLRLRREESKAKQRLIEEVEAGRTVRASLEGQLSAAIATYGKLKGELVAARVGTGKLQEAYDREKALKEALEKALNQKMNSEVLKASLSSAAEIEKLQRDVVERDQIISRLDYQMRVETNKAENFKRDLRLREKDLSSELSKQSSLTNWSHDLRHKLGETEESYKAEKAKAASSLAQVESLKSLLEEKEKELERSKLETIELEARFLQSQDKNNQAEAPTALIVQLRQWQEKHTKAEESISKLWEKNKQAEETISRLEAQARRMENDYGSMVSDMNKACLESIRGSENSHRKKQTMEWLNQQMNRASYFMRWRCHQLEELCRREQLSLPEDGYKREKFVFFGQFLPDIDPDIHFESDGMNMEPLKLVGLDKVDLDEPALDQPCCDGAVSPTLGEPALRESASNVVTLAKLSLGKQNLPMLVGSGSNEIHADGLDVEMDLEPEPEPEPEPELEPQIDEPAFDFDSEFNVVDPFMPNPMPTDPVSINLYENENRTRSIRTSNDRGFKKPRWRRWLEKAQEINFRATSITGAVIVTNSDGSLCTEEDDGDELGGIKTRKRGRMSFEEFTGVELTKFVPITVGVSEKLAFKKFEKNLRTGGLSRSAVIYRVGRNVPGELRD</sequence>
<evidence type="ECO:0000256" key="2">
    <source>
        <dbReference type="ARBA" id="ARBA00022771"/>
    </source>
</evidence>
<feature type="compositionally biased region" description="Polar residues" evidence="6">
    <location>
        <begin position="167"/>
        <end position="190"/>
    </location>
</feature>
<keyword evidence="2 4" id="KW-0863">Zinc-finger</keyword>
<dbReference type="InterPro" id="IPR019787">
    <property type="entry name" value="Znf_PHD-finger"/>
</dbReference>
<dbReference type="InterPro" id="IPR013083">
    <property type="entry name" value="Znf_RING/FYVE/PHD"/>
</dbReference>
<dbReference type="Gene3D" id="3.30.40.10">
    <property type="entry name" value="Zinc/RING finger domain, C3HC4 (zinc finger)"/>
    <property type="match status" value="1"/>
</dbReference>
<comment type="caution">
    <text evidence="8">The sequence shown here is derived from an EMBL/GenBank/DDBJ whole genome shotgun (WGS) entry which is preliminary data.</text>
</comment>
<feature type="coiled-coil region" evidence="5">
    <location>
        <begin position="872"/>
        <end position="987"/>
    </location>
</feature>
<feature type="compositionally biased region" description="Polar residues" evidence="6">
    <location>
        <begin position="695"/>
        <end position="704"/>
    </location>
</feature>
<feature type="region of interest" description="Disordered" evidence="6">
    <location>
        <begin position="34"/>
        <end position="101"/>
    </location>
</feature>
<dbReference type="InterPro" id="IPR011011">
    <property type="entry name" value="Znf_FYVE_PHD"/>
</dbReference>
<dbReference type="PROSITE" id="PS50016">
    <property type="entry name" value="ZF_PHD_2"/>
    <property type="match status" value="1"/>
</dbReference>
<dbReference type="EMBL" id="JAVHJO010000010">
    <property type="protein sequence ID" value="KAK6535218.1"/>
    <property type="molecule type" value="Genomic_DNA"/>
</dbReference>
<evidence type="ECO:0000256" key="1">
    <source>
        <dbReference type="ARBA" id="ARBA00022723"/>
    </source>
</evidence>
<dbReference type="InterPro" id="IPR001965">
    <property type="entry name" value="Znf_PHD"/>
</dbReference>
<keyword evidence="1" id="KW-0479">Metal-binding</keyword>
<feature type="compositionally biased region" description="Polar residues" evidence="6">
    <location>
        <begin position="74"/>
        <end position="85"/>
    </location>
</feature>
<feature type="compositionally biased region" description="Polar residues" evidence="6">
    <location>
        <begin position="150"/>
        <end position="159"/>
    </location>
</feature>
<feature type="compositionally biased region" description="Polar residues" evidence="6">
    <location>
        <begin position="120"/>
        <end position="141"/>
    </location>
</feature>
<keyword evidence="3" id="KW-0862">Zinc</keyword>
<feature type="region of interest" description="Disordered" evidence="6">
    <location>
        <begin position="457"/>
        <end position="484"/>
    </location>
</feature>
<evidence type="ECO:0000256" key="6">
    <source>
        <dbReference type="SAM" id="MobiDB-lite"/>
    </source>
</evidence>
<dbReference type="SMART" id="SM00249">
    <property type="entry name" value="PHD"/>
    <property type="match status" value="1"/>
</dbReference>
<proteinExistence type="predicted"/>
<feature type="region of interest" description="Disordered" evidence="6">
    <location>
        <begin position="590"/>
        <end position="738"/>
    </location>
</feature>
<evidence type="ECO:0000313" key="9">
    <source>
        <dbReference type="Proteomes" id="UP001365542"/>
    </source>
</evidence>
<feature type="compositionally biased region" description="Polar residues" evidence="6">
    <location>
        <begin position="645"/>
        <end position="679"/>
    </location>
</feature>
<feature type="compositionally biased region" description="Low complexity" evidence="6">
    <location>
        <begin position="601"/>
        <end position="623"/>
    </location>
</feature>